<accession>A0A9W8A5M9</accession>
<dbReference type="GO" id="GO:0008299">
    <property type="term" value="P:isoprenoid biosynthetic process"/>
    <property type="evidence" value="ECO:0007669"/>
    <property type="project" value="InterPro"/>
</dbReference>
<dbReference type="InterPro" id="IPR033749">
    <property type="entry name" value="Polyprenyl_synt_CS"/>
</dbReference>
<gene>
    <name evidence="5" type="primary">GGPS1</name>
    <name evidence="5" type="ORF">H4219_002915</name>
</gene>
<sequence>MDKILLEPFEYLKSIPGKNIRTLLIDALNIWLLVDEKHLEILKDIISSLHVGSMIIDDIEDSSDLRRGAPAAHKVYGVPLSINCSCYVYMIALAQISQFRNPDMNIVFSENMKLLHKGQGMDIYWRDAFICPSEEEYLEMISYKTGGLFKMALELMQQCSTKNKDTDYSKLIHLLGLYFQIRDDYMNLSSQEYSSKKGFCEDLTEGKFSFLTIHSINNSGQDTRLFEILRQRTESVELKREAIDLMKETDTFNYTTKYINCLEQDLRKEIELLGGNPHLTKLIDKLSLNPQPSTASSTAASISNTTTATTTNTTNSTVASAGANAVDPTATPTAPTKIEHKQ</sequence>
<evidence type="ECO:0000313" key="5">
    <source>
        <dbReference type="EMBL" id="KAJ1917922.1"/>
    </source>
</evidence>
<comment type="caution">
    <text evidence="5">The sequence shown here is derived from an EMBL/GenBank/DDBJ whole genome shotgun (WGS) entry which is preliminary data.</text>
</comment>
<dbReference type="InterPro" id="IPR008949">
    <property type="entry name" value="Isoprenoid_synthase_dom_sf"/>
</dbReference>
<reference evidence="5" key="1">
    <citation type="submission" date="2022-07" db="EMBL/GenBank/DDBJ databases">
        <title>Phylogenomic reconstructions and comparative analyses of Kickxellomycotina fungi.</title>
        <authorList>
            <person name="Reynolds N.K."/>
            <person name="Stajich J.E."/>
            <person name="Barry K."/>
            <person name="Grigoriev I.V."/>
            <person name="Crous P."/>
            <person name="Smith M.E."/>
        </authorList>
    </citation>
    <scope>NUCLEOTIDE SEQUENCE</scope>
    <source>
        <strain evidence="5">NBRC 100468</strain>
    </source>
</reference>
<feature type="compositionally biased region" description="Low complexity" evidence="4">
    <location>
        <begin position="293"/>
        <end position="336"/>
    </location>
</feature>
<evidence type="ECO:0000256" key="1">
    <source>
        <dbReference type="ARBA" id="ARBA00022723"/>
    </source>
</evidence>
<dbReference type="Gene3D" id="1.10.600.10">
    <property type="entry name" value="Farnesyl Diphosphate Synthase"/>
    <property type="match status" value="1"/>
</dbReference>
<dbReference type="EMBL" id="JANBPU010000058">
    <property type="protein sequence ID" value="KAJ1917922.1"/>
    <property type="molecule type" value="Genomic_DNA"/>
</dbReference>
<dbReference type="GO" id="GO:0004659">
    <property type="term" value="F:prenyltransferase activity"/>
    <property type="evidence" value="ECO:0007669"/>
    <property type="project" value="InterPro"/>
</dbReference>
<dbReference type="SFLD" id="SFLDS00005">
    <property type="entry name" value="Isoprenoid_Synthase_Type_I"/>
    <property type="match status" value="1"/>
</dbReference>
<dbReference type="CDD" id="cd00685">
    <property type="entry name" value="Trans_IPPS_HT"/>
    <property type="match status" value="1"/>
</dbReference>
<evidence type="ECO:0000256" key="3">
    <source>
        <dbReference type="RuleBase" id="RU004466"/>
    </source>
</evidence>
<comment type="similarity">
    <text evidence="3">Belongs to the FPP/GGPP synthase family.</text>
</comment>
<dbReference type="SUPFAM" id="SSF48576">
    <property type="entry name" value="Terpenoid synthases"/>
    <property type="match status" value="1"/>
</dbReference>
<evidence type="ECO:0000256" key="2">
    <source>
        <dbReference type="ARBA" id="ARBA00022842"/>
    </source>
</evidence>
<evidence type="ECO:0000313" key="6">
    <source>
        <dbReference type="Proteomes" id="UP001150538"/>
    </source>
</evidence>
<evidence type="ECO:0000256" key="4">
    <source>
        <dbReference type="SAM" id="MobiDB-lite"/>
    </source>
</evidence>
<dbReference type="PANTHER" id="PTHR12001">
    <property type="entry name" value="GERANYLGERANYL PYROPHOSPHATE SYNTHASE"/>
    <property type="match status" value="1"/>
</dbReference>
<keyword evidence="6" id="KW-1185">Reference proteome</keyword>
<dbReference type="PROSITE" id="PS00723">
    <property type="entry name" value="POLYPRENYL_SYNTHASE_1"/>
    <property type="match status" value="1"/>
</dbReference>
<dbReference type="GO" id="GO:0046872">
    <property type="term" value="F:metal ion binding"/>
    <property type="evidence" value="ECO:0007669"/>
    <property type="project" value="UniProtKB-KW"/>
</dbReference>
<organism evidence="5 6">
    <name type="scientific">Mycoemilia scoparia</name>
    <dbReference type="NCBI Taxonomy" id="417184"/>
    <lineage>
        <taxon>Eukaryota</taxon>
        <taxon>Fungi</taxon>
        <taxon>Fungi incertae sedis</taxon>
        <taxon>Zoopagomycota</taxon>
        <taxon>Kickxellomycotina</taxon>
        <taxon>Kickxellomycetes</taxon>
        <taxon>Kickxellales</taxon>
        <taxon>Kickxellaceae</taxon>
        <taxon>Mycoemilia</taxon>
    </lineage>
</organism>
<dbReference type="PROSITE" id="PS00444">
    <property type="entry name" value="POLYPRENYL_SYNTHASE_2"/>
    <property type="match status" value="1"/>
</dbReference>
<keyword evidence="3" id="KW-0808">Transferase</keyword>
<dbReference type="InterPro" id="IPR000092">
    <property type="entry name" value="Polyprenyl_synt"/>
</dbReference>
<dbReference type="Proteomes" id="UP001150538">
    <property type="component" value="Unassembled WGS sequence"/>
</dbReference>
<dbReference type="AlphaFoldDB" id="A0A9W8A5M9"/>
<proteinExistence type="inferred from homology"/>
<feature type="region of interest" description="Disordered" evidence="4">
    <location>
        <begin position="293"/>
        <end position="342"/>
    </location>
</feature>
<keyword evidence="1" id="KW-0479">Metal-binding</keyword>
<dbReference type="PANTHER" id="PTHR12001:SF44">
    <property type="entry name" value="GERANYLGERANYL PYROPHOSPHATE SYNTHASE"/>
    <property type="match status" value="1"/>
</dbReference>
<dbReference type="OrthoDB" id="6921389at2759"/>
<protein>
    <submittedName>
        <fullName evidence="5">Geranylgeranyl pyrophosphate synthase</fullName>
    </submittedName>
</protein>
<keyword evidence="2" id="KW-0460">Magnesium</keyword>
<dbReference type="Pfam" id="PF00348">
    <property type="entry name" value="polyprenyl_synt"/>
    <property type="match status" value="1"/>
</dbReference>
<name>A0A9W8A5M9_9FUNG</name>